<evidence type="ECO:0000313" key="1">
    <source>
        <dbReference type="EMBL" id="BFD48262.1"/>
    </source>
</evidence>
<gene>
    <name evidence="1" type="ORF">DMENIID0003_13360</name>
</gene>
<accession>A0AAT9GEI1</accession>
<dbReference type="AlphaFoldDB" id="A0AAT9GEI1"/>
<sequence>MNKITCLSNYLNKFFNERANEISIETGFIKRKRKLSGSSFIKAIILGNIGVSNCSIDTMCQLLNEESVIITKQGLDFRFTKEAVEFMKRMYNESMALFKNTLQIDCRILQQFKSVELLDSSSA</sequence>
<proteinExistence type="predicted"/>
<protein>
    <submittedName>
        <fullName evidence="1">Uncharacterized protein</fullName>
    </submittedName>
</protein>
<name>A0AAT9GEI1_9RICK</name>
<dbReference type="EMBL" id="AP029172">
    <property type="protein sequence ID" value="BFD48262.1"/>
    <property type="molecule type" value="Genomic_DNA"/>
</dbReference>
<organism evidence="1">
    <name type="scientific">Wolbachia endosymbiont of Sergentomyia squamirostris</name>
    <dbReference type="NCBI Taxonomy" id="3113640"/>
    <lineage>
        <taxon>Bacteria</taxon>
        <taxon>Pseudomonadati</taxon>
        <taxon>Pseudomonadota</taxon>
        <taxon>Alphaproteobacteria</taxon>
        <taxon>Rickettsiales</taxon>
        <taxon>Anaplasmataceae</taxon>
        <taxon>Wolbachieae</taxon>
        <taxon>Wolbachia</taxon>
    </lineage>
</organism>
<reference evidence="1" key="1">
    <citation type="submission" date="2024-01" db="EMBL/GenBank/DDBJ databases">
        <title>Sequencing the genomes of a sandfly, Sergentomyia squamirostris, and its two endosymbionts.</title>
        <authorList>
            <person name="Itokawa K."/>
            <person name="Sanjoba C."/>
        </authorList>
    </citation>
    <scope>NUCLEOTIDE SEQUENCE</scope>
    <source>
        <strain evidence="1">WSSQ</strain>
    </source>
</reference>